<organism evidence="1 2">
    <name type="scientific">Streptomyces durmitorensis</name>
    <dbReference type="NCBI Taxonomy" id="319947"/>
    <lineage>
        <taxon>Bacteria</taxon>
        <taxon>Bacillati</taxon>
        <taxon>Actinomycetota</taxon>
        <taxon>Actinomycetes</taxon>
        <taxon>Kitasatosporales</taxon>
        <taxon>Streptomycetaceae</taxon>
        <taxon>Streptomyces</taxon>
    </lineage>
</organism>
<gene>
    <name evidence="1" type="ORF">M4V62_04655</name>
</gene>
<sequence>MKCGESKPDSSYQECDRELRHRGDHEYLGQKWPRVVPAEPDWDVHEFLEDALPPNAWGINERRFPIIVTETITRVLWVDAETEDEALAYYADDWSEVPLKDAHVINGDLEFERPDKRQRQEAPQVSGYGRRIGPQIACPDCGRESFRQTWFHSPYRKCHGPIAWKTSGIGRPMREHQQTPAHAARSTKAVA</sequence>
<dbReference type="RefSeq" id="WP_249585935.1">
    <property type="nucleotide sequence ID" value="NZ_BAAAQL010000002.1"/>
</dbReference>
<evidence type="ECO:0000313" key="2">
    <source>
        <dbReference type="Proteomes" id="UP000829992"/>
    </source>
</evidence>
<accession>A0ABY4PMB2</accession>
<dbReference type="EMBL" id="CP097289">
    <property type="protein sequence ID" value="UQT54439.1"/>
    <property type="molecule type" value="Genomic_DNA"/>
</dbReference>
<reference evidence="1 2" key="1">
    <citation type="submission" date="2022-05" db="EMBL/GenBank/DDBJ databases">
        <authorList>
            <person name="Zhou X."/>
            <person name="Li K."/>
            <person name="Man Y."/>
        </authorList>
    </citation>
    <scope>NUCLEOTIDE SEQUENCE [LARGE SCALE GENOMIC DNA]</scope>
    <source>
        <strain evidence="1 2">MS405</strain>
    </source>
</reference>
<keyword evidence="2" id="KW-1185">Reference proteome</keyword>
<protein>
    <submittedName>
        <fullName evidence="1">Uncharacterized protein</fullName>
    </submittedName>
</protein>
<dbReference type="Proteomes" id="UP000829992">
    <property type="component" value="Chromosome"/>
</dbReference>
<proteinExistence type="predicted"/>
<evidence type="ECO:0000313" key="1">
    <source>
        <dbReference type="EMBL" id="UQT54439.1"/>
    </source>
</evidence>
<name>A0ABY4PMB2_9ACTN</name>